<dbReference type="PROSITE" id="PS50158">
    <property type="entry name" value="ZF_CCHC"/>
    <property type="match status" value="1"/>
</dbReference>
<feature type="domain" description="CCHC-type" evidence="3">
    <location>
        <begin position="293"/>
        <end position="308"/>
    </location>
</feature>
<dbReference type="GO" id="GO:0008270">
    <property type="term" value="F:zinc ion binding"/>
    <property type="evidence" value="ECO:0007669"/>
    <property type="project" value="UniProtKB-KW"/>
</dbReference>
<organism evidence="4 5">
    <name type="scientific">Catenaria anguillulae PL171</name>
    <dbReference type="NCBI Taxonomy" id="765915"/>
    <lineage>
        <taxon>Eukaryota</taxon>
        <taxon>Fungi</taxon>
        <taxon>Fungi incertae sedis</taxon>
        <taxon>Blastocladiomycota</taxon>
        <taxon>Blastocladiomycetes</taxon>
        <taxon>Blastocladiales</taxon>
        <taxon>Catenariaceae</taxon>
        <taxon>Catenaria</taxon>
    </lineage>
</organism>
<feature type="region of interest" description="Disordered" evidence="2">
    <location>
        <begin position="221"/>
        <end position="263"/>
    </location>
</feature>
<proteinExistence type="predicted"/>
<evidence type="ECO:0000256" key="2">
    <source>
        <dbReference type="SAM" id="MobiDB-lite"/>
    </source>
</evidence>
<dbReference type="InterPro" id="IPR001878">
    <property type="entry name" value="Znf_CCHC"/>
</dbReference>
<keyword evidence="1" id="KW-0862">Zinc</keyword>
<protein>
    <recommendedName>
        <fullName evidence="3">CCHC-type domain-containing protein</fullName>
    </recommendedName>
</protein>
<feature type="compositionally biased region" description="Polar residues" evidence="2">
    <location>
        <begin position="315"/>
        <end position="329"/>
    </location>
</feature>
<dbReference type="InterPro" id="IPR036875">
    <property type="entry name" value="Znf_CCHC_sf"/>
</dbReference>
<feature type="region of interest" description="Disordered" evidence="2">
    <location>
        <begin position="298"/>
        <end position="329"/>
    </location>
</feature>
<gene>
    <name evidence="4" type="ORF">BCR44DRAFT_406722</name>
</gene>
<evidence type="ECO:0000313" key="5">
    <source>
        <dbReference type="Proteomes" id="UP000193411"/>
    </source>
</evidence>
<feature type="region of interest" description="Disordered" evidence="2">
    <location>
        <begin position="1"/>
        <end position="35"/>
    </location>
</feature>
<accession>A0A1Y2HQ47</accession>
<keyword evidence="1" id="KW-0479">Metal-binding</keyword>
<name>A0A1Y2HQ47_9FUNG</name>
<dbReference type="Gene3D" id="4.10.60.10">
    <property type="entry name" value="Zinc finger, CCHC-type"/>
    <property type="match status" value="1"/>
</dbReference>
<dbReference type="Proteomes" id="UP000193411">
    <property type="component" value="Unassembled WGS sequence"/>
</dbReference>
<dbReference type="STRING" id="765915.A0A1Y2HQ47"/>
<sequence>MSIPVNPDNPWSNDAPTIQAADQGQTPPQGDPSDLHSAVHLLQQHAKWAAEQIQHASTAYSALETRLGDVLSAVQTLTNQVQNLNVANTKTTMPNASALSSSAANPYDQSLPQEPRINLPECYLGESKRLNGFLTQVKIEQHGRPVIEYNNEFSLLSAPLQWTESSLRAVYRQGLAPELRIYLEAHFFSTHAAASLQEYMRMAALADSNMPPAERAKYIKSASNSRHGSKHHHDPPPPRHPASHSAPVPLSPATPLAPSSYDAGDDKMVVDALQVRGPISDVEKQRRLDNNLCLYCGKPGHSANACPNKRRNKSGKSTLRRSGNGKSQS</sequence>
<comment type="caution">
    <text evidence="4">The sequence shown here is derived from an EMBL/GenBank/DDBJ whole genome shotgun (WGS) entry which is preliminary data.</text>
</comment>
<dbReference type="OrthoDB" id="2432520at2759"/>
<evidence type="ECO:0000313" key="4">
    <source>
        <dbReference type="EMBL" id="ORZ36659.1"/>
    </source>
</evidence>
<keyword evidence="5" id="KW-1185">Reference proteome</keyword>
<evidence type="ECO:0000256" key="1">
    <source>
        <dbReference type="PROSITE-ProRule" id="PRU00047"/>
    </source>
</evidence>
<dbReference type="SUPFAM" id="SSF57756">
    <property type="entry name" value="Retrovirus zinc finger-like domains"/>
    <property type="match status" value="1"/>
</dbReference>
<feature type="compositionally biased region" description="Low complexity" evidence="2">
    <location>
        <begin position="243"/>
        <end position="260"/>
    </location>
</feature>
<reference evidence="4 5" key="1">
    <citation type="submission" date="2016-07" db="EMBL/GenBank/DDBJ databases">
        <title>Pervasive Adenine N6-methylation of Active Genes in Fungi.</title>
        <authorList>
            <consortium name="DOE Joint Genome Institute"/>
            <person name="Mondo S.J."/>
            <person name="Dannebaum R.O."/>
            <person name="Kuo R.C."/>
            <person name="Labutti K."/>
            <person name="Haridas S."/>
            <person name="Kuo A."/>
            <person name="Salamov A."/>
            <person name="Ahrendt S.R."/>
            <person name="Lipzen A."/>
            <person name="Sullivan W."/>
            <person name="Andreopoulos W.B."/>
            <person name="Clum A."/>
            <person name="Lindquist E."/>
            <person name="Daum C."/>
            <person name="Ramamoorthy G.K."/>
            <person name="Gryganskyi A."/>
            <person name="Culley D."/>
            <person name="Magnuson J.K."/>
            <person name="James T.Y."/>
            <person name="O'Malley M.A."/>
            <person name="Stajich J.E."/>
            <person name="Spatafora J.W."/>
            <person name="Visel A."/>
            <person name="Grigoriev I.V."/>
        </authorList>
    </citation>
    <scope>NUCLEOTIDE SEQUENCE [LARGE SCALE GENOMIC DNA]</scope>
    <source>
        <strain evidence="4 5">PL171</strain>
    </source>
</reference>
<dbReference type="AlphaFoldDB" id="A0A1Y2HQ47"/>
<dbReference type="EMBL" id="MCFL01000016">
    <property type="protein sequence ID" value="ORZ36659.1"/>
    <property type="molecule type" value="Genomic_DNA"/>
</dbReference>
<feature type="compositionally biased region" description="Polar residues" evidence="2">
    <location>
        <begin position="9"/>
        <end position="28"/>
    </location>
</feature>
<dbReference type="GO" id="GO:0003676">
    <property type="term" value="F:nucleic acid binding"/>
    <property type="evidence" value="ECO:0007669"/>
    <property type="project" value="InterPro"/>
</dbReference>
<dbReference type="SMART" id="SM00343">
    <property type="entry name" value="ZnF_C2HC"/>
    <property type="match status" value="1"/>
</dbReference>
<evidence type="ECO:0000259" key="3">
    <source>
        <dbReference type="PROSITE" id="PS50158"/>
    </source>
</evidence>
<keyword evidence="1" id="KW-0863">Zinc-finger</keyword>